<dbReference type="InterPro" id="IPR007269">
    <property type="entry name" value="ICMT_MeTrfase"/>
</dbReference>
<dbReference type="Gene3D" id="1.20.120.1630">
    <property type="match status" value="1"/>
</dbReference>
<evidence type="ECO:0000256" key="3">
    <source>
        <dbReference type="ARBA" id="ARBA00022989"/>
    </source>
</evidence>
<keyword evidence="8" id="KW-1185">Reference proteome</keyword>
<evidence type="ECO:0000313" key="8">
    <source>
        <dbReference type="Proteomes" id="UP000278143"/>
    </source>
</evidence>
<protein>
    <recommendedName>
        <fullName evidence="5">Protein-S-isoprenylcysteine O-methyltransferase</fullName>
        <ecNumber evidence="5">2.1.1.100</ecNumber>
    </recommendedName>
</protein>
<keyword evidence="3 5" id="KW-1133">Transmembrane helix</keyword>
<keyword evidence="4 5" id="KW-0472">Membrane</keyword>
<dbReference type="EMBL" id="KZ991048">
    <property type="protein sequence ID" value="RKP23357.1"/>
    <property type="molecule type" value="Genomic_DNA"/>
</dbReference>
<evidence type="ECO:0000256" key="2">
    <source>
        <dbReference type="ARBA" id="ARBA00022692"/>
    </source>
</evidence>
<dbReference type="OrthoDB" id="422086at2759"/>
<dbReference type="PANTHER" id="PTHR12714">
    <property type="entry name" value="PROTEIN-S ISOPRENYLCYSTEINE O-METHYLTRANSFERASE"/>
    <property type="match status" value="1"/>
</dbReference>
<keyword evidence="5 6" id="KW-0489">Methyltransferase</keyword>
<keyword evidence="6" id="KW-0808">Transferase</keyword>
<comment type="catalytic activity">
    <reaction evidence="5">
        <text>[protein]-C-terminal S-[(2E,6E)-farnesyl]-L-cysteine + S-adenosyl-L-methionine = [protein]-C-terminal S-[(2E,6E)-farnesyl]-L-cysteine methyl ester + S-adenosyl-L-homocysteine</text>
        <dbReference type="Rhea" id="RHEA:21672"/>
        <dbReference type="Rhea" id="RHEA-COMP:12125"/>
        <dbReference type="Rhea" id="RHEA-COMP:12126"/>
        <dbReference type="ChEBI" id="CHEBI:57856"/>
        <dbReference type="ChEBI" id="CHEBI:59789"/>
        <dbReference type="ChEBI" id="CHEBI:90510"/>
        <dbReference type="ChEBI" id="CHEBI:90511"/>
        <dbReference type="EC" id="2.1.1.100"/>
    </reaction>
</comment>
<dbReference type="AlphaFoldDB" id="A0A4V1J0X4"/>
<comment type="similarity">
    <text evidence="5">Belongs to the class VI-like SAM-binding methyltransferase superfamily. Isoprenylcysteine carboxyl methyltransferase family.</text>
</comment>
<evidence type="ECO:0000256" key="5">
    <source>
        <dbReference type="RuleBase" id="RU362022"/>
    </source>
</evidence>
<dbReference type="PANTHER" id="PTHR12714:SF9">
    <property type="entry name" value="PROTEIN-S-ISOPRENYLCYSTEINE O-METHYLTRANSFERASE"/>
    <property type="match status" value="1"/>
</dbReference>
<reference evidence="6" key="2">
    <citation type="submission" date="2018-07" db="EMBL/GenBank/DDBJ databases">
        <title>Leveraging single-cell genomics to expand the Fungal Tree of Life.</title>
        <authorList>
            <consortium name="DOE Joint Genome Institute"/>
            <person name="Ahrendt S.R."/>
            <person name="Quandt C.A."/>
            <person name="Ciobanu D."/>
            <person name="Clum A."/>
            <person name="Salamov A."/>
            <person name="Andreopoulos B."/>
            <person name="Cheng J.-F."/>
            <person name="Woyke T."/>
            <person name="Pelin A."/>
            <person name="Henrissat B."/>
            <person name="Reynolds N."/>
            <person name="Benny G.L."/>
            <person name="Smith M.E."/>
            <person name="James T.Y."/>
            <person name="Grigoriev I.V."/>
        </authorList>
    </citation>
    <scope>NUCLEOTIDE SEQUENCE</scope>
    <source>
        <strain evidence="6">Benny S71-1</strain>
    </source>
</reference>
<keyword evidence="2 5" id="KW-0812">Transmembrane</keyword>
<comment type="caution">
    <text evidence="5">Lacks conserved residue(s) required for the propagation of feature annotation.</text>
</comment>
<reference evidence="8" key="1">
    <citation type="journal article" date="2018" name="Nat. Microbiol.">
        <title>Leveraging single-cell genomics to expand the fungal tree of life.</title>
        <authorList>
            <person name="Ahrendt S.R."/>
            <person name="Quandt C.A."/>
            <person name="Ciobanu D."/>
            <person name="Clum A."/>
            <person name="Salamov A."/>
            <person name="Andreopoulos B."/>
            <person name="Cheng J.F."/>
            <person name="Woyke T."/>
            <person name="Pelin A."/>
            <person name="Henrissat B."/>
            <person name="Reynolds N.K."/>
            <person name="Benny G.L."/>
            <person name="Smith M.E."/>
            <person name="James T.Y."/>
            <person name="Grigoriev I.V."/>
        </authorList>
    </citation>
    <scope>NUCLEOTIDE SEQUENCE [LARGE SCALE GENOMIC DNA]</scope>
    <source>
        <strain evidence="8">Benny S71-1</strain>
    </source>
</reference>
<evidence type="ECO:0000313" key="7">
    <source>
        <dbReference type="EMBL" id="RKP23357.1"/>
    </source>
</evidence>
<feature type="non-terminal residue" evidence="6">
    <location>
        <position position="131"/>
    </location>
</feature>
<keyword evidence="5" id="KW-0256">Endoplasmic reticulum</keyword>
<feature type="transmembrane region" description="Helical" evidence="5">
    <location>
        <begin position="51"/>
        <end position="70"/>
    </location>
</feature>
<evidence type="ECO:0000313" key="6">
    <source>
        <dbReference type="EMBL" id="RKP23069.1"/>
    </source>
</evidence>
<dbReference type="GO" id="GO:0005789">
    <property type="term" value="C:endoplasmic reticulum membrane"/>
    <property type="evidence" value="ECO:0007669"/>
    <property type="project" value="UniProtKB-SubCell"/>
</dbReference>
<accession>A0A4V1J0X4</accession>
<dbReference type="EC" id="2.1.1.100" evidence="5"/>
<name>A0A4V1J0X4_9FUNG</name>
<evidence type="ECO:0000256" key="4">
    <source>
        <dbReference type="ARBA" id="ARBA00023136"/>
    </source>
</evidence>
<sequence length="131" mass="14980">VAAVVLCLLAMEIRAWSMRELGRFFTFQIGVSKDQHIVKTGPYRYVRHPSYTGLIMMIPCSVYLVVVPTLHDILRPLLIKSLEASIVLALIALPIVVFVRLPQEEKMLSDTFGKEWEEFAATRARLVPYIY</sequence>
<keyword evidence="5" id="KW-0949">S-adenosyl-L-methionine</keyword>
<comment type="subcellular location">
    <subcellularLocation>
        <location evidence="5">Endoplasmic reticulum membrane</location>
        <topology evidence="5">Multi-pass membrane protein</topology>
    </subcellularLocation>
    <subcellularLocation>
        <location evidence="1">Membrane</location>
        <topology evidence="1">Multi-pass membrane protein</topology>
    </subcellularLocation>
</comment>
<proteinExistence type="inferred from homology"/>
<feature type="transmembrane region" description="Helical" evidence="5">
    <location>
        <begin position="82"/>
        <end position="101"/>
    </location>
</feature>
<feature type="non-terminal residue" evidence="6">
    <location>
        <position position="1"/>
    </location>
</feature>
<evidence type="ECO:0000256" key="1">
    <source>
        <dbReference type="ARBA" id="ARBA00004141"/>
    </source>
</evidence>
<dbReference type="Pfam" id="PF04140">
    <property type="entry name" value="ICMT"/>
    <property type="match status" value="1"/>
</dbReference>
<gene>
    <name evidence="7" type="ORF">SYNPS1DRAFT_3086</name>
    <name evidence="6" type="ORF">SYNPS1DRAFT_9250</name>
</gene>
<dbReference type="EMBL" id="KZ991342">
    <property type="protein sequence ID" value="RKP23069.1"/>
    <property type="molecule type" value="Genomic_DNA"/>
</dbReference>
<dbReference type="GO" id="GO:0032259">
    <property type="term" value="P:methylation"/>
    <property type="evidence" value="ECO:0007669"/>
    <property type="project" value="UniProtKB-KW"/>
</dbReference>
<organism evidence="6 8">
    <name type="scientific">Syncephalis pseudoplumigaleata</name>
    <dbReference type="NCBI Taxonomy" id="1712513"/>
    <lineage>
        <taxon>Eukaryota</taxon>
        <taxon>Fungi</taxon>
        <taxon>Fungi incertae sedis</taxon>
        <taxon>Zoopagomycota</taxon>
        <taxon>Zoopagomycotina</taxon>
        <taxon>Zoopagomycetes</taxon>
        <taxon>Zoopagales</taxon>
        <taxon>Piptocephalidaceae</taxon>
        <taxon>Syncephalis</taxon>
    </lineage>
</organism>
<dbReference type="GO" id="GO:0004671">
    <property type="term" value="F:protein C-terminal S-isoprenylcysteine carboxyl O-methyltransferase activity"/>
    <property type="evidence" value="ECO:0007669"/>
    <property type="project" value="UniProtKB-EC"/>
</dbReference>
<dbReference type="Proteomes" id="UP000278143">
    <property type="component" value="Unassembled WGS sequence"/>
</dbReference>